<dbReference type="HOGENOM" id="CLU_050982_0_0_10"/>
<dbReference type="STRING" id="760192.Halhy_2138"/>
<dbReference type="GO" id="GO:0005886">
    <property type="term" value="C:plasma membrane"/>
    <property type="evidence" value="ECO:0007669"/>
    <property type="project" value="UniProtKB-SubCell"/>
</dbReference>
<dbReference type="GO" id="GO:0006813">
    <property type="term" value="P:potassium ion transport"/>
    <property type="evidence" value="ECO:0007669"/>
    <property type="project" value="InterPro"/>
</dbReference>
<feature type="transmembrane region" description="Helical" evidence="2">
    <location>
        <begin position="21"/>
        <end position="50"/>
    </location>
</feature>
<dbReference type="AlphaFoldDB" id="F4KRR9"/>
<sequence length="360" mass="40373">MPLVHTIIEKSRKWTTWKSQLIPGTILDVNLAVAIFFIDLLVGIAGFMWLEQFEFIDAFYQTVITISTVGFTEVKRLDDQGKIFVSFYILFNIGVFAYILSVFSYYIIQGEIFKTMHLNHVKNSIESLSNHVIVCGFGKYGREITKHFLQHKIPFVVIDINPERIESIQGSESDILYIQDDATHDEALVAAGVGRARSLIAALPEDSDNVFIVLTARQLNPQLDIISRAKDPKSQKKLALAGANHVVMPEQIGGFYMATLVSKPGAVEFFSFITNEHSSDIGFEELAYENVPASCQGLKLGELHIRLNTGANIIGFRDAVGYYHINPGPDTVLSPQTSFIVLGDKRQLNKLKDYLNTFYL</sequence>
<evidence type="ECO:0000256" key="1">
    <source>
        <dbReference type="ARBA" id="ARBA00004651"/>
    </source>
</evidence>
<dbReference type="Gene3D" id="3.30.70.1450">
    <property type="entry name" value="Regulator of K+ conductance, C-terminal domain"/>
    <property type="match status" value="1"/>
</dbReference>
<dbReference type="SUPFAM" id="SSF51735">
    <property type="entry name" value="NAD(P)-binding Rossmann-fold domains"/>
    <property type="match status" value="1"/>
</dbReference>
<comment type="subcellular location">
    <subcellularLocation>
        <location evidence="1">Cell membrane</location>
        <topology evidence="1">Multi-pass membrane protein</topology>
    </subcellularLocation>
</comment>
<proteinExistence type="predicted"/>
<evidence type="ECO:0000313" key="5">
    <source>
        <dbReference type="Proteomes" id="UP000008461"/>
    </source>
</evidence>
<dbReference type="Gene3D" id="1.10.287.70">
    <property type="match status" value="1"/>
</dbReference>
<dbReference type="InterPro" id="IPR003148">
    <property type="entry name" value="RCK_N"/>
</dbReference>
<dbReference type="InterPro" id="IPR036291">
    <property type="entry name" value="NAD(P)-bd_dom_sf"/>
</dbReference>
<dbReference type="Pfam" id="PF07885">
    <property type="entry name" value="Ion_trans_2"/>
    <property type="match status" value="1"/>
</dbReference>
<dbReference type="eggNOG" id="COG1226">
    <property type="taxonomic scope" value="Bacteria"/>
</dbReference>
<dbReference type="SUPFAM" id="SSF81324">
    <property type="entry name" value="Voltage-gated potassium channels"/>
    <property type="match status" value="1"/>
</dbReference>
<dbReference type="KEGG" id="hhy:Halhy_2138"/>
<dbReference type="Proteomes" id="UP000008461">
    <property type="component" value="Chromosome"/>
</dbReference>
<dbReference type="RefSeq" id="WP_013764576.1">
    <property type="nucleotide sequence ID" value="NC_015510.1"/>
</dbReference>
<dbReference type="InterPro" id="IPR006037">
    <property type="entry name" value="RCK_C"/>
</dbReference>
<dbReference type="InterPro" id="IPR013099">
    <property type="entry name" value="K_chnl_dom"/>
</dbReference>
<dbReference type="Gene3D" id="3.40.50.720">
    <property type="entry name" value="NAD(P)-binding Rossmann-like Domain"/>
    <property type="match status" value="1"/>
</dbReference>
<dbReference type="SUPFAM" id="SSF116726">
    <property type="entry name" value="TrkA C-terminal domain-like"/>
    <property type="match status" value="1"/>
</dbReference>
<name>F4KRR9_HALH1</name>
<feature type="domain" description="RCK N-terminal" evidence="3">
    <location>
        <begin position="129"/>
        <end position="248"/>
    </location>
</feature>
<dbReference type="PANTHER" id="PTHR43833:SF9">
    <property type="entry name" value="POTASSIUM CHANNEL PROTEIN YUGO-RELATED"/>
    <property type="match status" value="1"/>
</dbReference>
<dbReference type="PANTHER" id="PTHR43833">
    <property type="entry name" value="POTASSIUM CHANNEL PROTEIN 2-RELATED-RELATED"/>
    <property type="match status" value="1"/>
</dbReference>
<keyword evidence="2" id="KW-0812">Transmembrane</keyword>
<keyword evidence="2" id="KW-1133">Transmembrane helix</keyword>
<evidence type="ECO:0000313" key="4">
    <source>
        <dbReference type="EMBL" id="AEE50023.1"/>
    </source>
</evidence>
<evidence type="ECO:0000259" key="3">
    <source>
        <dbReference type="PROSITE" id="PS51201"/>
    </source>
</evidence>
<protein>
    <submittedName>
        <fullName evidence="4">TrkA-N domain protein</fullName>
    </submittedName>
</protein>
<evidence type="ECO:0000256" key="2">
    <source>
        <dbReference type="SAM" id="Phobius"/>
    </source>
</evidence>
<dbReference type="PROSITE" id="PS51201">
    <property type="entry name" value="RCK_N"/>
    <property type="match status" value="1"/>
</dbReference>
<keyword evidence="2" id="KW-0472">Membrane</keyword>
<dbReference type="InterPro" id="IPR036721">
    <property type="entry name" value="RCK_C_sf"/>
</dbReference>
<accession>F4KRR9</accession>
<dbReference type="GO" id="GO:0008324">
    <property type="term" value="F:monoatomic cation transmembrane transporter activity"/>
    <property type="evidence" value="ECO:0007669"/>
    <property type="project" value="InterPro"/>
</dbReference>
<dbReference type="eggNOG" id="COG0490">
    <property type="taxonomic scope" value="Bacteria"/>
</dbReference>
<reference evidence="4 5" key="1">
    <citation type="journal article" date="2011" name="Stand. Genomic Sci.">
        <title>Complete genome sequence of Haliscomenobacter hydrossis type strain (O).</title>
        <authorList>
            <consortium name="US DOE Joint Genome Institute (JGI-PGF)"/>
            <person name="Daligault H."/>
            <person name="Lapidus A."/>
            <person name="Zeytun A."/>
            <person name="Nolan M."/>
            <person name="Lucas S."/>
            <person name="Del Rio T.G."/>
            <person name="Tice H."/>
            <person name="Cheng J.F."/>
            <person name="Tapia R."/>
            <person name="Han C."/>
            <person name="Goodwin L."/>
            <person name="Pitluck S."/>
            <person name="Liolios K."/>
            <person name="Pagani I."/>
            <person name="Ivanova N."/>
            <person name="Huntemann M."/>
            <person name="Mavromatis K."/>
            <person name="Mikhailova N."/>
            <person name="Pati A."/>
            <person name="Chen A."/>
            <person name="Palaniappan K."/>
            <person name="Land M."/>
            <person name="Hauser L."/>
            <person name="Brambilla E.M."/>
            <person name="Rohde M."/>
            <person name="Verbarg S."/>
            <person name="Goker M."/>
            <person name="Bristow J."/>
            <person name="Eisen J.A."/>
            <person name="Markowitz V."/>
            <person name="Hugenholtz P."/>
            <person name="Kyrpides N.C."/>
            <person name="Klenk H.P."/>
            <person name="Woyke T."/>
        </authorList>
    </citation>
    <scope>NUCLEOTIDE SEQUENCE [LARGE SCALE GENOMIC DNA]</scope>
    <source>
        <strain evidence="5">ATCC 27775 / DSM 1100 / LMG 10767 / O</strain>
    </source>
</reference>
<reference key="2">
    <citation type="submission" date="2011-04" db="EMBL/GenBank/DDBJ databases">
        <title>Complete sequence of chromosome of Haliscomenobacter hydrossis DSM 1100.</title>
        <authorList>
            <consortium name="US DOE Joint Genome Institute (JGI-PGF)"/>
            <person name="Lucas S."/>
            <person name="Han J."/>
            <person name="Lapidus A."/>
            <person name="Bruce D."/>
            <person name="Goodwin L."/>
            <person name="Pitluck S."/>
            <person name="Peters L."/>
            <person name="Kyrpides N."/>
            <person name="Mavromatis K."/>
            <person name="Ivanova N."/>
            <person name="Ovchinnikova G."/>
            <person name="Pagani I."/>
            <person name="Daligault H."/>
            <person name="Detter J.C."/>
            <person name="Han C."/>
            <person name="Land M."/>
            <person name="Hauser L."/>
            <person name="Markowitz V."/>
            <person name="Cheng J.-F."/>
            <person name="Hugenholtz P."/>
            <person name="Woyke T."/>
            <person name="Wu D."/>
            <person name="Verbarg S."/>
            <person name="Frueling A."/>
            <person name="Brambilla E."/>
            <person name="Klenk H.-P."/>
            <person name="Eisen J.A."/>
        </authorList>
    </citation>
    <scope>NUCLEOTIDE SEQUENCE</scope>
    <source>
        <strain>DSM 1100</strain>
    </source>
</reference>
<dbReference type="EMBL" id="CP002691">
    <property type="protein sequence ID" value="AEE50023.1"/>
    <property type="molecule type" value="Genomic_DNA"/>
</dbReference>
<keyword evidence="5" id="KW-1185">Reference proteome</keyword>
<feature type="transmembrane region" description="Helical" evidence="2">
    <location>
        <begin position="83"/>
        <end position="108"/>
    </location>
</feature>
<dbReference type="InterPro" id="IPR050721">
    <property type="entry name" value="Trk_Ktr_HKT_K-transport"/>
</dbReference>
<organism evidence="4 5">
    <name type="scientific">Haliscomenobacter hydrossis (strain ATCC 27775 / DSM 1100 / LMG 10767 / O)</name>
    <dbReference type="NCBI Taxonomy" id="760192"/>
    <lineage>
        <taxon>Bacteria</taxon>
        <taxon>Pseudomonadati</taxon>
        <taxon>Bacteroidota</taxon>
        <taxon>Saprospiria</taxon>
        <taxon>Saprospirales</taxon>
        <taxon>Haliscomenobacteraceae</taxon>
        <taxon>Haliscomenobacter</taxon>
    </lineage>
</organism>
<dbReference type="Pfam" id="PF02080">
    <property type="entry name" value="TrkA_C"/>
    <property type="match status" value="1"/>
</dbReference>
<dbReference type="Pfam" id="PF02254">
    <property type="entry name" value="TrkA_N"/>
    <property type="match status" value="1"/>
</dbReference>
<gene>
    <name evidence="4" type="ordered locus">Halhy_2138</name>
</gene>